<organism evidence="1 2">
    <name type="scientific">Priestia aryabhattai</name>
    <name type="common">Bacillus aryabhattai</name>
    <dbReference type="NCBI Taxonomy" id="412384"/>
    <lineage>
        <taxon>Bacteria</taxon>
        <taxon>Bacillati</taxon>
        <taxon>Bacillota</taxon>
        <taxon>Bacilli</taxon>
        <taxon>Bacillales</taxon>
        <taxon>Bacillaceae</taxon>
        <taxon>Priestia</taxon>
    </lineage>
</organism>
<evidence type="ECO:0000313" key="1">
    <source>
        <dbReference type="EMBL" id="MDU9693709.1"/>
    </source>
</evidence>
<accession>A0AAX6ND15</accession>
<dbReference type="Proteomes" id="UP001269400">
    <property type="component" value="Unassembled WGS sequence"/>
</dbReference>
<evidence type="ECO:0000313" key="2">
    <source>
        <dbReference type="Proteomes" id="UP001269400"/>
    </source>
</evidence>
<sequence length="98" mass="11597">MPYYKRTSQIYAIQFYEKDYLIKKEKYLEVRDRAMFSTLWADKTASDGRYYIPREKGTFFSTECITVYEGDYIMQEESGITYTLPSAVFEASFKLAAK</sequence>
<dbReference type="AlphaFoldDB" id="A0AAX6ND15"/>
<reference evidence="1" key="2">
    <citation type="submission" date="2022-12" db="EMBL/GenBank/DDBJ databases">
        <authorList>
            <person name="Dechsakulwatana C."/>
            <person name="Rungsihiranrut A."/>
            <person name="Muangchinda C."/>
            <person name="Ningthoujam R."/>
            <person name="Klankeo P."/>
            <person name="Pinyakong O."/>
        </authorList>
    </citation>
    <scope>NUCLEOTIDE SEQUENCE</scope>
    <source>
        <strain evidence="1">TL01-2</strain>
    </source>
</reference>
<gene>
    <name evidence="1" type="ORF">O0Q50_21260</name>
</gene>
<dbReference type="RefSeq" id="WP_316910929.1">
    <property type="nucleotide sequence ID" value="NZ_JAPTGD010000002.1"/>
</dbReference>
<reference evidence="1" key="1">
    <citation type="journal article" date="2022" name="J Environ Chem Eng">
        <title>Biodegradation of petroleum oil using a constructed nonpathogenic and heavy metal-tolerant bacterial consortium isolated from marine sponges.</title>
        <authorList>
            <person name="Dechsakulwatana C."/>
            <person name="Rungsihiranrut A."/>
            <person name="Muangchinda C."/>
            <person name="Ningthoujam R."/>
            <person name="Klankeo P."/>
            <person name="Pinyakong O."/>
        </authorList>
    </citation>
    <scope>NUCLEOTIDE SEQUENCE</scope>
    <source>
        <strain evidence="1">TL01-2</strain>
    </source>
</reference>
<name>A0AAX6ND15_PRIAR</name>
<comment type="caution">
    <text evidence="1">The sequence shown here is derived from an EMBL/GenBank/DDBJ whole genome shotgun (WGS) entry which is preliminary data.</text>
</comment>
<proteinExistence type="predicted"/>
<protein>
    <submittedName>
        <fullName evidence="1">Uncharacterized protein</fullName>
    </submittedName>
</protein>
<dbReference type="EMBL" id="JAPTGD010000002">
    <property type="protein sequence ID" value="MDU9693709.1"/>
    <property type="molecule type" value="Genomic_DNA"/>
</dbReference>